<feature type="domain" description="Transposase IS110-like N-terminal" evidence="1">
    <location>
        <begin position="1"/>
        <end position="58"/>
    </location>
</feature>
<dbReference type="AlphaFoldDB" id="A0A3D8P1R2"/>
<proteinExistence type="predicted"/>
<evidence type="ECO:0000313" key="3">
    <source>
        <dbReference type="Proteomes" id="UP000256329"/>
    </source>
</evidence>
<dbReference type="GO" id="GO:0003677">
    <property type="term" value="F:DNA binding"/>
    <property type="evidence" value="ECO:0007669"/>
    <property type="project" value="InterPro"/>
</dbReference>
<dbReference type="InterPro" id="IPR002525">
    <property type="entry name" value="Transp_IS110-like_N"/>
</dbReference>
<dbReference type="RefSeq" id="WP_165847856.1">
    <property type="nucleotide sequence ID" value="NZ_QSLN01000100.1"/>
</dbReference>
<keyword evidence="3" id="KW-1185">Reference proteome</keyword>
<evidence type="ECO:0000313" key="2">
    <source>
        <dbReference type="EMBL" id="RDV79598.1"/>
    </source>
</evidence>
<dbReference type="EMBL" id="QSLN01000100">
    <property type="protein sequence ID" value="RDV79598.1"/>
    <property type="molecule type" value="Genomic_DNA"/>
</dbReference>
<name>A0A3D8P1R2_9THEO</name>
<reference evidence="2 3" key="1">
    <citation type="submission" date="2018-08" db="EMBL/GenBank/DDBJ databases">
        <title>Form III RuBisCO-mediated autotrophy in Thermodesulfobium bacteria.</title>
        <authorList>
            <person name="Toshchakov S.V."/>
            <person name="Kublanov I.V."/>
            <person name="Frolov E."/>
            <person name="Bonch-Osmolovskaya E.A."/>
            <person name="Tourova T.P."/>
            <person name="Chernych N.A."/>
            <person name="Lebedinsky A.V."/>
        </authorList>
    </citation>
    <scope>NUCLEOTIDE SEQUENCE [LARGE SCALE GENOMIC DNA]</scope>
    <source>
        <strain evidence="2 3">SR</strain>
    </source>
</reference>
<comment type="caution">
    <text evidence="2">The sequence shown here is derived from an EMBL/GenBank/DDBJ whole genome shotgun (WGS) entry which is preliminary data.</text>
</comment>
<gene>
    <name evidence="2" type="ORF">DXX99_11260</name>
</gene>
<dbReference type="GO" id="GO:0004803">
    <property type="term" value="F:transposase activity"/>
    <property type="evidence" value="ECO:0007669"/>
    <property type="project" value="InterPro"/>
</dbReference>
<accession>A0A3D8P1R2</accession>
<dbReference type="Proteomes" id="UP000256329">
    <property type="component" value="Unassembled WGS sequence"/>
</dbReference>
<feature type="non-terminal residue" evidence="2">
    <location>
        <position position="1"/>
    </location>
</feature>
<feature type="non-terminal residue" evidence="2">
    <location>
        <position position="84"/>
    </location>
</feature>
<organism evidence="2 3">
    <name type="scientific">Ammonifex thiophilus</name>
    <dbReference type="NCBI Taxonomy" id="444093"/>
    <lineage>
        <taxon>Bacteria</taxon>
        <taxon>Bacillati</taxon>
        <taxon>Bacillota</taxon>
        <taxon>Clostridia</taxon>
        <taxon>Thermoanaerobacterales</taxon>
        <taxon>Thermoanaerobacteraceae</taxon>
        <taxon>Ammonifex</taxon>
    </lineage>
</organism>
<evidence type="ECO:0000259" key="1">
    <source>
        <dbReference type="Pfam" id="PF01548"/>
    </source>
</evidence>
<dbReference type="Pfam" id="PF01548">
    <property type="entry name" value="DEDD_Tnp_IS110"/>
    <property type="match status" value="1"/>
</dbReference>
<protein>
    <submittedName>
        <fullName evidence="2">IS110 family transposase</fullName>
    </submittedName>
</protein>
<dbReference type="GO" id="GO:0006313">
    <property type="term" value="P:DNA transposition"/>
    <property type="evidence" value="ECO:0007669"/>
    <property type="project" value="InterPro"/>
</dbReference>
<sequence length="84" mass="9803">ARLLADIGRSDLRRLRRLNPDSELIQELKTLCRDQDILLEEVTRLTNRLTACLKEYYPVALELFSRLTLPVTLNFLKTYPTLEA</sequence>